<dbReference type="GO" id="GO:0098552">
    <property type="term" value="C:side of membrane"/>
    <property type="evidence" value="ECO:0007669"/>
    <property type="project" value="UniProtKB-KW"/>
</dbReference>
<evidence type="ECO:0000256" key="8">
    <source>
        <dbReference type="SAM" id="MobiDB-lite"/>
    </source>
</evidence>
<feature type="compositionally biased region" description="Low complexity" evidence="8">
    <location>
        <begin position="194"/>
        <end position="221"/>
    </location>
</feature>
<comment type="caution">
    <text evidence="12">The sequence shown here is derived from an EMBL/GenBank/DDBJ whole genome shotgun (WGS) entry which is preliminary data.</text>
</comment>
<evidence type="ECO:0000256" key="2">
    <source>
        <dbReference type="ARBA" id="ARBA00022475"/>
    </source>
</evidence>
<evidence type="ECO:0000256" key="4">
    <source>
        <dbReference type="ARBA" id="ARBA00022729"/>
    </source>
</evidence>
<dbReference type="GO" id="GO:0005886">
    <property type="term" value="C:plasma membrane"/>
    <property type="evidence" value="ECO:0007669"/>
    <property type="project" value="UniProtKB-SubCell"/>
</dbReference>
<keyword evidence="7" id="KW-0449">Lipoprotein</keyword>
<dbReference type="EMBL" id="AMGV01000002">
    <property type="protein sequence ID" value="KEF61237.1"/>
    <property type="molecule type" value="Genomic_DNA"/>
</dbReference>
<keyword evidence="2" id="KW-1003">Cell membrane</keyword>
<dbReference type="AlphaFoldDB" id="A0A072PNC0"/>
<comment type="subcellular location">
    <subcellularLocation>
        <location evidence="1">Cell membrane</location>
        <topology evidence="1">Lipid-anchor</topology>
        <topology evidence="1">GPI-anchor</topology>
    </subcellularLocation>
</comment>
<feature type="domain" description="Copper acquisition factor BIM1-like" evidence="11">
    <location>
        <begin position="31"/>
        <end position="176"/>
    </location>
</feature>
<evidence type="ECO:0000256" key="3">
    <source>
        <dbReference type="ARBA" id="ARBA00022622"/>
    </source>
</evidence>
<proteinExistence type="predicted"/>
<feature type="chain" id="PRO_5001681732" description="Copper acquisition factor BIM1-like domain-containing protein" evidence="10">
    <location>
        <begin position="21"/>
        <end position="292"/>
    </location>
</feature>
<evidence type="ECO:0000313" key="12">
    <source>
        <dbReference type="EMBL" id="KEF61237.1"/>
    </source>
</evidence>
<dbReference type="OrthoDB" id="2587363at2759"/>
<evidence type="ECO:0000256" key="10">
    <source>
        <dbReference type="SAM" id="SignalP"/>
    </source>
</evidence>
<feature type="signal peptide" evidence="10">
    <location>
        <begin position="1"/>
        <end position="20"/>
    </location>
</feature>
<keyword evidence="6" id="KW-0325">Glycoprotein</keyword>
<keyword evidence="9" id="KW-1133">Transmembrane helix</keyword>
<evidence type="ECO:0000256" key="5">
    <source>
        <dbReference type="ARBA" id="ARBA00023136"/>
    </source>
</evidence>
<dbReference type="HOGENOM" id="CLU_067864_1_0_1"/>
<dbReference type="PANTHER" id="PTHR34992:SF5">
    <property type="entry name" value="ANCHORED PROTEIN, PUTATIVE (AFU_ORTHOLOGUE AFUA_6G02800)-RELATED"/>
    <property type="match status" value="1"/>
</dbReference>
<feature type="region of interest" description="Disordered" evidence="8">
    <location>
        <begin position="179"/>
        <end position="221"/>
    </location>
</feature>
<keyword evidence="4 10" id="KW-0732">Signal</keyword>
<evidence type="ECO:0000256" key="9">
    <source>
        <dbReference type="SAM" id="Phobius"/>
    </source>
</evidence>
<dbReference type="InterPro" id="IPR046530">
    <property type="entry name" value="BIM1-like_dom"/>
</dbReference>
<keyword evidence="3" id="KW-0336">GPI-anchor</keyword>
<dbReference type="VEuPathDB" id="FungiDB:A1O9_02802"/>
<dbReference type="PANTHER" id="PTHR34992">
    <property type="entry name" value="HYPHAL ANASTAMOSIS-7 PROTEIN"/>
    <property type="match status" value="1"/>
</dbReference>
<evidence type="ECO:0000256" key="6">
    <source>
        <dbReference type="ARBA" id="ARBA00023180"/>
    </source>
</evidence>
<feature type="compositionally biased region" description="Polar residues" evidence="8">
    <location>
        <begin position="277"/>
        <end position="286"/>
    </location>
</feature>
<keyword evidence="9" id="KW-0812">Transmembrane</keyword>
<keyword evidence="13" id="KW-1185">Reference proteome</keyword>
<dbReference type="InterPro" id="IPR046936">
    <property type="entry name" value="BIM1-like"/>
</dbReference>
<evidence type="ECO:0000256" key="7">
    <source>
        <dbReference type="ARBA" id="ARBA00023288"/>
    </source>
</evidence>
<gene>
    <name evidence="12" type="ORF">A1O9_02802</name>
</gene>
<dbReference type="CDD" id="cd21176">
    <property type="entry name" value="LPMO_auxiliary-like"/>
    <property type="match status" value="1"/>
</dbReference>
<sequence length="292" mass="31128">MKVVAKFAVSIGFIARLALAQDHGEDASREMGPVAFMWPPDRLWGADQDNRAPCGSAASVANRTIFPLLNGQIALVAQDESWQIQVAISHSNNPLSNDDFEAVIAPTRIPELNEGHQCYPIPNPAADVEAGANATLQIKYTSDFDTDLNETFYACADITYVATSQFNVQVPCFNATVDDFDLPEENDDDGDDNSSTSTGSAAGASSTASGAVTTSSGSSSRLSGGAIAGIVVGVVGGLLFLAGGFFFLWRRGQRNRRLRQQQANVRNVKWEEHTSGAPPSQSSSQDIGLRKL</sequence>
<dbReference type="Proteomes" id="UP000027920">
    <property type="component" value="Unassembled WGS sequence"/>
</dbReference>
<dbReference type="GeneID" id="25277743"/>
<dbReference type="RefSeq" id="XP_013263827.1">
    <property type="nucleotide sequence ID" value="XM_013408373.1"/>
</dbReference>
<evidence type="ECO:0000313" key="13">
    <source>
        <dbReference type="Proteomes" id="UP000027920"/>
    </source>
</evidence>
<name>A0A072PNC0_9EURO</name>
<accession>A0A072PNC0</accession>
<feature type="compositionally biased region" description="Acidic residues" evidence="8">
    <location>
        <begin position="179"/>
        <end position="192"/>
    </location>
</feature>
<protein>
    <recommendedName>
        <fullName evidence="11">Copper acquisition factor BIM1-like domain-containing protein</fullName>
    </recommendedName>
</protein>
<feature type="region of interest" description="Disordered" evidence="8">
    <location>
        <begin position="269"/>
        <end position="292"/>
    </location>
</feature>
<evidence type="ECO:0000256" key="1">
    <source>
        <dbReference type="ARBA" id="ARBA00004609"/>
    </source>
</evidence>
<feature type="transmembrane region" description="Helical" evidence="9">
    <location>
        <begin position="226"/>
        <end position="249"/>
    </location>
</feature>
<keyword evidence="5 9" id="KW-0472">Membrane</keyword>
<organism evidence="12 13">
    <name type="scientific">Exophiala aquamarina CBS 119918</name>
    <dbReference type="NCBI Taxonomy" id="1182545"/>
    <lineage>
        <taxon>Eukaryota</taxon>
        <taxon>Fungi</taxon>
        <taxon>Dikarya</taxon>
        <taxon>Ascomycota</taxon>
        <taxon>Pezizomycotina</taxon>
        <taxon>Eurotiomycetes</taxon>
        <taxon>Chaetothyriomycetidae</taxon>
        <taxon>Chaetothyriales</taxon>
        <taxon>Herpotrichiellaceae</taxon>
        <taxon>Exophiala</taxon>
    </lineage>
</organism>
<dbReference type="Pfam" id="PF20238">
    <property type="entry name" value="BIM1-like_dom"/>
    <property type="match status" value="1"/>
</dbReference>
<reference evidence="12 13" key="1">
    <citation type="submission" date="2013-03" db="EMBL/GenBank/DDBJ databases">
        <title>The Genome Sequence of Exophiala aquamarina CBS 119918.</title>
        <authorList>
            <consortium name="The Broad Institute Genomics Platform"/>
            <person name="Cuomo C."/>
            <person name="de Hoog S."/>
            <person name="Gorbushina A."/>
            <person name="Walker B."/>
            <person name="Young S.K."/>
            <person name="Zeng Q."/>
            <person name="Gargeya S."/>
            <person name="Fitzgerald M."/>
            <person name="Haas B."/>
            <person name="Abouelleil A."/>
            <person name="Allen A.W."/>
            <person name="Alvarado L."/>
            <person name="Arachchi H.M."/>
            <person name="Berlin A.M."/>
            <person name="Chapman S.B."/>
            <person name="Gainer-Dewar J."/>
            <person name="Goldberg J."/>
            <person name="Griggs A."/>
            <person name="Gujja S."/>
            <person name="Hansen M."/>
            <person name="Howarth C."/>
            <person name="Imamovic A."/>
            <person name="Ireland A."/>
            <person name="Larimer J."/>
            <person name="McCowan C."/>
            <person name="Murphy C."/>
            <person name="Pearson M."/>
            <person name="Poon T.W."/>
            <person name="Priest M."/>
            <person name="Roberts A."/>
            <person name="Saif S."/>
            <person name="Shea T."/>
            <person name="Sisk P."/>
            <person name="Sykes S."/>
            <person name="Wortman J."/>
            <person name="Nusbaum C."/>
            <person name="Birren B."/>
        </authorList>
    </citation>
    <scope>NUCLEOTIDE SEQUENCE [LARGE SCALE GENOMIC DNA]</scope>
    <source>
        <strain evidence="12 13">CBS 119918</strain>
    </source>
</reference>
<evidence type="ECO:0000259" key="11">
    <source>
        <dbReference type="Pfam" id="PF20238"/>
    </source>
</evidence>